<accession>A0A512M8F6</accession>
<gene>
    <name evidence="2" type="ORF">BGE01nite_22930</name>
</gene>
<keyword evidence="1" id="KW-0812">Transmembrane</keyword>
<keyword evidence="3" id="KW-1185">Reference proteome</keyword>
<dbReference type="Proteomes" id="UP000321577">
    <property type="component" value="Unassembled WGS sequence"/>
</dbReference>
<dbReference type="AlphaFoldDB" id="A0A512M8F6"/>
<sequence>MEAGQGRAAVKPPDASESLKIVLCHGFWDRLKVGAGHDDFFDTTLFAVCAVRFSVVLALATPAALLIMRARFLAHHP</sequence>
<evidence type="ECO:0000313" key="2">
    <source>
        <dbReference type="EMBL" id="GEP43002.1"/>
    </source>
</evidence>
<evidence type="ECO:0000313" key="3">
    <source>
        <dbReference type="Proteomes" id="UP000321577"/>
    </source>
</evidence>
<protein>
    <submittedName>
        <fullName evidence="2">Uncharacterized protein</fullName>
    </submittedName>
</protein>
<reference evidence="2 3" key="1">
    <citation type="submission" date="2019-07" db="EMBL/GenBank/DDBJ databases">
        <title>Whole genome shotgun sequence of Brevifollis gellanilyticus NBRC 108608.</title>
        <authorList>
            <person name="Hosoyama A."/>
            <person name="Uohara A."/>
            <person name="Ohji S."/>
            <person name="Ichikawa N."/>
        </authorList>
    </citation>
    <scope>NUCLEOTIDE SEQUENCE [LARGE SCALE GENOMIC DNA]</scope>
    <source>
        <strain evidence="2 3">NBRC 108608</strain>
    </source>
</reference>
<keyword evidence="1" id="KW-0472">Membrane</keyword>
<comment type="caution">
    <text evidence="2">The sequence shown here is derived from an EMBL/GenBank/DDBJ whole genome shotgun (WGS) entry which is preliminary data.</text>
</comment>
<feature type="transmembrane region" description="Helical" evidence="1">
    <location>
        <begin position="45"/>
        <end position="68"/>
    </location>
</feature>
<keyword evidence="1" id="KW-1133">Transmembrane helix</keyword>
<name>A0A512M8F6_9BACT</name>
<evidence type="ECO:0000256" key="1">
    <source>
        <dbReference type="SAM" id="Phobius"/>
    </source>
</evidence>
<organism evidence="2 3">
    <name type="scientific">Brevifollis gellanilyticus</name>
    <dbReference type="NCBI Taxonomy" id="748831"/>
    <lineage>
        <taxon>Bacteria</taxon>
        <taxon>Pseudomonadati</taxon>
        <taxon>Verrucomicrobiota</taxon>
        <taxon>Verrucomicrobiia</taxon>
        <taxon>Verrucomicrobiales</taxon>
        <taxon>Verrucomicrobiaceae</taxon>
    </lineage>
</organism>
<proteinExistence type="predicted"/>
<dbReference type="EMBL" id="BKAG01000013">
    <property type="protein sequence ID" value="GEP43002.1"/>
    <property type="molecule type" value="Genomic_DNA"/>
</dbReference>